<keyword evidence="1" id="KW-0547">Nucleotide-binding</keyword>
<dbReference type="PRINTS" id="PR00449">
    <property type="entry name" value="RASTRNSFRMNG"/>
</dbReference>
<keyword evidence="4" id="KW-1185">Reference proteome</keyword>
<dbReference type="InterPro" id="IPR001806">
    <property type="entry name" value="Small_GTPase"/>
</dbReference>
<evidence type="ECO:0000256" key="2">
    <source>
        <dbReference type="ARBA" id="ARBA00023134"/>
    </source>
</evidence>
<reference evidence="4" key="1">
    <citation type="submission" date="2011-05" db="EMBL/GenBank/DDBJ databases">
        <title>The genome sequence of Vittaforma corneae strain ATCC 50505.</title>
        <authorList>
            <consortium name="The Broad Institute Genome Sequencing Platform"/>
            <person name="Cuomo C."/>
            <person name="Didier E."/>
            <person name="Bowers L."/>
            <person name="Young S.K."/>
            <person name="Zeng Q."/>
            <person name="Gargeya S."/>
            <person name="Fitzgerald M."/>
            <person name="Haas B."/>
            <person name="Abouelleil A."/>
            <person name="Alvarado L."/>
            <person name="Arachchi H.M."/>
            <person name="Berlin A."/>
            <person name="Chapman S.B."/>
            <person name="Gearin G."/>
            <person name="Goldberg J."/>
            <person name="Griggs A."/>
            <person name="Gujja S."/>
            <person name="Hansen M."/>
            <person name="Heiman D."/>
            <person name="Howarth C."/>
            <person name="Larimer J."/>
            <person name="Lui A."/>
            <person name="MacDonald P.J.P."/>
            <person name="McCowen C."/>
            <person name="Montmayeur A."/>
            <person name="Murphy C."/>
            <person name="Neiman D."/>
            <person name="Pearson M."/>
            <person name="Priest M."/>
            <person name="Roberts A."/>
            <person name="Saif S."/>
            <person name="Shea T."/>
            <person name="Sisk P."/>
            <person name="Stolte C."/>
            <person name="Sykes S."/>
            <person name="Wortman J."/>
            <person name="Nusbaum C."/>
            <person name="Birren B."/>
        </authorList>
    </citation>
    <scope>NUCLEOTIDE SEQUENCE [LARGE SCALE GENOMIC DNA]</scope>
    <source>
        <strain evidence="4">ATCC 50505</strain>
    </source>
</reference>
<dbReference type="VEuPathDB" id="MicrosporidiaDB:VICG_01929"/>
<dbReference type="PANTHER" id="PTHR24070">
    <property type="entry name" value="RAS, DI-RAS, AND RHEB FAMILY MEMBERS OF SMALL GTPASE SUPERFAMILY"/>
    <property type="match status" value="1"/>
</dbReference>
<dbReference type="SMART" id="SM00174">
    <property type="entry name" value="RHO"/>
    <property type="match status" value="1"/>
</dbReference>
<dbReference type="InterPro" id="IPR027417">
    <property type="entry name" value="P-loop_NTPase"/>
</dbReference>
<dbReference type="SMART" id="SM00173">
    <property type="entry name" value="RAS"/>
    <property type="match status" value="1"/>
</dbReference>
<sequence>MSPPKNIKIVLMGNTGTGKTSLITSFLYGHPVVPKKPILFGAFYKEIEVQETQYKLSLCDTSGSKELIKLQEMTFLDADLLVVCTALNDKTGLKSAEMYAESCAKAKVPILLCLTKADLGSAITRQEIEDFVEHHKLNGIVQCSANDSQSVRQAIERMIEYANLGIVLERGYCRRVFRCC</sequence>
<dbReference type="InterPro" id="IPR005225">
    <property type="entry name" value="Small_GTP-bd"/>
</dbReference>
<dbReference type="SUPFAM" id="SSF52540">
    <property type="entry name" value="P-loop containing nucleoside triphosphate hydrolases"/>
    <property type="match status" value="1"/>
</dbReference>
<dbReference type="GO" id="GO:0005525">
    <property type="term" value="F:GTP binding"/>
    <property type="evidence" value="ECO:0007669"/>
    <property type="project" value="UniProtKB-KW"/>
</dbReference>
<dbReference type="Proteomes" id="UP000011082">
    <property type="component" value="Unassembled WGS sequence"/>
</dbReference>
<dbReference type="InterPro" id="IPR020849">
    <property type="entry name" value="Small_GTPase_Ras-type"/>
</dbReference>
<evidence type="ECO:0000256" key="1">
    <source>
        <dbReference type="ARBA" id="ARBA00022741"/>
    </source>
</evidence>
<dbReference type="NCBIfam" id="TIGR00231">
    <property type="entry name" value="small_GTP"/>
    <property type="match status" value="1"/>
</dbReference>
<dbReference type="RefSeq" id="XP_007605374.1">
    <property type="nucleotide sequence ID" value="XM_007605312.1"/>
</dbReference>
<dbReference type="HOGENOM" id="CLU_1497358_0_0_1"/>
<dbReference type="GO" id="GO:0007165">
    <property type="term" value="P:signal transduction"/>
    <property type="evidence" value="ECO:0007669"/>
    <property type="project" value="InterPro"/>
</dbReference>
<dbReference type="InParanoid" id="L2GL67"/>
<dbReference type="AlphaFoldDB" id="L2GL67"/>
<dbReference type="Gene3D" id="3.40.50.300">
    <property type="entry name" value="P-loop containing nucleotide triphosphate hydrolases"/>
    <property type="match status" value="1"/>
</dbReference>
<dbReference type="SMART" id="SM00175">
    <property type="entry name" value="RAB"/>
    <property type="match status" value="1"/>
</dbReference>
<organism evidence="3 4">
    <name type="scientific">Vittaforma corneae (strain ATCC 50505)</name>
    <name type="common">Microsporidian parasite</name>
    <name type="synonym">Nosema corneum</name>
    <dbReference type="NCBI Taxonomy" id="993615"/>
    <lineage>
        <taxon>Eukaryota</taxon>
        <taxon>Fungi</taxon>
        <taxon>Fungi incertae sedis</taxon>
        <taxon>Microsporidia</taxon>
        <taxon>Nosematidae</taxon>
        <taxon>Vittaforma</taxon>
    </lineage>
</organism>
<dbReference type="STRING" id="993615.L2GL67"/>
<dbReference type="Pfam" id="PF00071">
    <property type="entry name" value="Ras"/>
    <property type="match status" value="1"/>
</dbReference>
<evidence type="ECO:0000313" key="4">
    <source>
        <dbReference type="Proteomes" id="UP000011082"/>
    </source>
</evidence>
<dbReference type="EMBL" id="JH370151">
    <property type="protein sequence ID" value="ELA41047.1"/>
    <property type="molecule type" value="Genomic_DNA"/>
</dbReference>
<protein>
    <submittedName>
        <fullName evidence="3">Small GTP-binding protein domain protein</fullName>
    </submittedName>
</protein>
<gene>
    <name evidence="3" type="ORF">VICG_01929</name>
</gene>
<evidence type="ECO:0000313" key="3">
    <source>
        <dbReference type="EMBL" id="ELA41047.1"/>
    </source>
</evidence>
<dbReference type="OrthoDB" id="8830751at2759"/>
<proteinExistence type="predicted"/>
<dbReference type="GeneID" id="19882639"/>
<accession>L2GL67</accession>
<dbReference type="GO" id="GO:0003924">
    <property type="term" value="F:GTPase activity"/>
    <property type="evidence" value="ECO:0007669"/>
    <property type="project" value="InterPro"/>
</dbReference>
<keyword evidence="2" id="KW-0342">GTP-binding</keyword>
<name>L2GL67_VITCO</name>
<dbReference type="GO" id="GO:0016020">
    <property type="term" value="C:membrane"/>
    <property type="evidence" value="ECO:0007669"/>
    <property type="project" value="InterPro"/>
</dbReference>